<evidence type="ECO:0000256" key="4">
    <source>
        <dbReference type="ARBA" id="ARBA00022840"/>
    </source>
</evidence>
<dbReference type="InterPro" id="IPR003593">
    <property type="entry name" value="AAA+_ATPase"/>
</dbReference>
<proteinExistence type="predicted"/>
<evidence type="ECO:0000256" key="3">
    <source>
        <dbReference type="ARBA" id="ARBA00022741"/>
    </source>
</evidence>
<evidence type="ECO:0000313" key="7">
    <source>
        <dbReference type="Proteomes" id="UP000018211"/>
    </source>
</evidence>
<evidence type="ECO:0000256" key="1">
    <source>
        <dbReference type="ARBA" id="ARBA00022448"/>
    </source>
</evidence>
<dbReference type="InterPro" id="IPR050107">
    <property type="entry name" value="ABC_carbohydrate_import_ATPase"/>
</dbReference>
<dbReference type="PROSITE" id="PS00211">
    <property type="entry name" value="ABC_TRANSPORTER_1"/>
    <property type="match status" value="1"/>
</dbReference>
<keyword evidence="2" id="KW-0677">Repeat</keyword>
<dbReference type="PROSITE" id="PS50893">
    <property type="entry name" value="ABC_TRANSPORTER_2"/>
    <property type="match status" value="2"/>
</dbReference>
<dbReference type="RefSeq" id="WP_022613680.1">
    <property type="nucleotide sequence ID" value="NZ_LK391965.1"/>
</dbReference>
<sequence length="504" mass="55166">MKDVVFNLKNINKAFNGVRVLSDVNFDLKRGEIVSLLGANGAGKSTLMKILTGVYTKDSGDIEVEGQSISFVTPQDAIAKGIKLLPQEISVMPDMTVAENICLGDLPEKSGFIKTLDYDAMNGKTLRLLKQLGVSNIKPDSLVSVLTTQQKRIVELARALDGEAKVIVLDEPTASLNRNESQALFESIRELSNRGVSIVFISHYLDEVFEISDRIAVLRDGQMIGSYAKEETSVDEVLNAMLGITTGPLFPDSDDTKGEPIFSLSNMQVPGHINELTFQLREGEIVGLFGLIGSGLEYFGQAIFDSKALGGTMDLKVRGKRVHTEDPQTAIRAGIGLVSAERKRDGIIPDMSVARNMTLAHIHQFTQNTSIVDREKEKTLVTRWIDNLGIKLADLEQEIRFLSGGNQQKVCLARWLVSGIKVLILEEPTRGVDIGAKKDIYRCLRDLAQEGVAIVVTSTDAEEIAGIADRKMVLAHGDVVLDTNNDITVHELMHAAATHHKALH</sequence>
<organism evidence="6 7">
    <name type="scientific">Vibrio nigripulchritudo SOn1</name>
    <dbReference type="NCBI Taxonomy" id="1238450"/>
    <lineage>
        <taxon>Bacteria</taxon>
        <taxon>Pseudomonadati</taxon>
        <taxon>Pseudomonadota</taxon>
        <taxon>Gammaproteobacteria</taxon>
        <taxon>Vibrionales</taxon>
        <taxon>Vibrionaceae</taxon>
        <taxon>Vibrio</taxon>
    </lineage>
</organism>
<dbReference type="InterPro" id="IPR003439">
    <property type="entry name" value="ABC_transporter-like_ATP-bd"/>
</dbReference>
<dbReference type="Proteomes" id="UP000018211">
    <property type="component" value="Unassembled WGS sequence"/>
</dbReference>
<dbReference type="PANTHER" id="PTHR43790:SF9">
    <property type="entry name" value="GALACTOFURANOSE TRANSPORTER ATP-BINDING PROTEIN YTFR"/>
    <property type="match status" value="1"/>
</dbReference>
<dbReference type="Gene3D" id="3.40.50.300">
    <property type="entry name" value="P-loop containing nucleotide triphosphate hydrolases"/>
    <property type="match status" value="2"/>
</dbReference>
<accession>A0AAV2VXX9</accession>
<dbReference type="GO" id="GO:0005524">
    <property type="term" value="F:ATP binding"/>
    <property type="evidence" value="ECO:0007669"/>
    <property type="project" value="UniProtKB-KW"/>
</dbReference>
<keyword evidence="4" id="KW-0067">ATP-binding</keyword>
<keyword evidence="1" id="KW-0813">Transport</keyword>
<dbReference type="SUPFAM" id="SSF52540">
    <property type="entry name" value="P-loop containing nucleoside triphosphate hydrolases"/>
    <property type="match status" value="2"/>
</dbReference>
<evidence type="ECO:0000313" key="6">
    <source>
        <dbReference type="EMBL" id="CCO49614.1"/>
    </source>
</evidence>
<dbReference type="CDD" id="cd03215">
    <property type="entry name" value="ABC_Carb_Monos_II"/>
    <property type="match status" value="1"/>
</dbReference>
<dbReference type="InterPro" id="IPR017871">
    <property type="entry name" value="ABC_transporter-like_CS"/>
</dbReference>
<protein>
    <submittedName>
        <fullName evidence="6">Monosaccharide-transporting ATPase</fullName>
    </submittedName>
</protein>
<dbReference type="GO" id="GO:0016887">
    <property type="term" value="F:ATP hydrolysis activity"/>
    <property type="evidence" value="ECO:0007669"/>
    <property type="project" value="InterPro"/>
</dbReference>
<dbReference type="EMBL" id="CAOF01000180">
    <property type="protein sequence ID" value="CCO49614.1"/>
    <property type="molecule type" value="Genomic_DNA"/>
</dbReference>
<evidence type="ECO:0000256" key="2">
    <source>
        <dbReference type="ARBA" id="ARBA00022737"/>
    </source>
</evidence>
<feature type="domain" description="ABC transporter" evidence="5">
    <location>
        <begin position="256"/>
        <end position="501"/>
    </location>
</feature>
<gene>
    <name evidence="6" type="ORF">VIBNISOn1_840019</name>
</gene>
<dbReference type="CDD" id="cd03216">
    <property type="entry name" value="ABC_Carb_Monos_I"/>
    <property type="match status" value="1"/>
</dbReference>
<dbReference type="SMART" id="SM00382">
    <property type="entry name" value="AAA"/>
    <property type="match status" value="2"/>
</dbReference>
<reference evidence="6 7" key="1">
    <citation type="journal article" date="2013" name="ISME J.">
        <title>Comparative genomics of pathogenic lineages of Vibrio nigripulchritudo identifies virulence-associated traits.</title>
        <authorList>
            <person name="Goudenege D."/>
            <person name="Labreuche Y."/>
            <person name="Krin E."/>
            <person name="Ansquer D."/>
            <person name="Mangenot S."/>
            <person name="Calteau A."/>
            <person name="Medigue C."/>
            <person name="Mazel D."/>
            <person name="Polz M.F."/>
            <person name="Le Roux F."/>
        </authorList>
    </citation>
    <scope>NUCLEOTIDE SEQUENCE [LARGE SCALE GENOMIC DNA]</scope>
    <source>
        <strain evidence="6 7">SOn1</strain>
    </source>
</reference>
<evidence type="ECO:0000259" key="5">
    <source>
        <dbReference type="PROSITE" id="PS50893"/>
    </source>
</evidence>
<feature type="domain" description="ABC transporter" evidence="5">
    <location>
        <begin position="6"/>
        <end position="245"/>
    </location>
</feature>
<dbReference type="AlphaFoldDB" id="A0AAV2VXX9"/>
<dbReference type="PANTHER" id="PTHR43790">
    <property type="entry name" value="CARBOHYDRATE TRANSPORT ATP-BINDING PROTEIN MG119-RELATED"/>
    <property type="match status" value="1"/>
</dbReference>
<dbReference type="Pfam" id="PF00005">
    <property type="entry name" value="ABC_tran"/>
    <property type="match status" value="2"/>
</dbReference>
<keyword evidence="3" id="KW-0547">Nucleotide-binding</keyword>
<dbReference type="InterPro" id="IPR027417">
    <property type="entry name" value="P-loop_NTPase"/>
</dbReference>
<name>A0AAV2VXX9_9VIBR</name>
<comment type="caution">
    <text evidence="6">The sequence shown here is derived from an EMBL/GenBank/DDBJ whole genome shotgun (WGS) entry which is preliminary data.</text>
</comment>